<keyword evidence="10 12" id="KW-0040">ANK repeat</keyword>
<reference evidence="13" key="2">
    <citation type="submission" date="2020-06" db="EMBL/GenBank/DDBJ databases">
        <authorList>
            <person name="Sheffer M."/>
        </authorList>
    </citation>
    <scope>NUCLEOTIDE SEQUENCE</scope>
</reference>
<keyword evidence="4" id="KW-0964">Secreted</keyword>
<keyword evidence="8" id="KW-0677">Repeat</keyword>
<dbReference type="InterPro" id="IPR036770">
    <property type="entry name" value="Ankyrin_rpt-contain_sf"/>
</dbReference>
<protein>
    <submittedName>
        <fullName evidence="13">Ankyrin repeat domain-containing protein 10</fullName>
    </submittedName>
</protein>
<dbReference type="PROSITE" id="PS50088">
    <property type="entry name" value="ANK_REPEAT"/>
    <property type="match status" value="2"/>
</dbReference>
<dbReference type="AlphaFoldDB" id="A0A8T0FLD1"/>
<keyword evidence="9" id="KW-0638">Presynaptic neurotoxin</keyword>
<evidence type="ECO:0000313" key="13">
    <source>
        <dbReference type="EMBL" id="KAF8789623.1"/>
    </source>
</evidence>
<evidence type="ECO:0000256" key="12">
    <source>
        <dbReference type="PROSITE-ProRule" id="PRU00023"/>
    </source>
</evidence>
<dbReference type="Proteomes" id="UP000807504">
    <property type="component" value="Unassembled WGS sequence"/>
</dbReference>
<dbReference type="Pfam" id="PF12796">
    <property type="entry name" value="Ank_2"/>
    <property type="match status" value="1"/>
</dbReference>
<comment type="subcellular location">
    <subcellularLocation>
        <location evidence="2">Secreted</location>
    </subcellularLocation>
    <subcellularLocation>
        <location evidence="1">Target cell membrane</location>
    </subcellularLocation>
</comment>
<dbReference type="EMBL" id="JABXBU010000012">
    <property type="protein sequence ID" value="KAF8789623.1"/>
    <property type="molecule type" value="Genomic_DNA"/>
</dbReference>
<keyword evidence="11" id="KW-0472">Membrane</keyword>
<keyword evidence="7" id="KW-0528">Neurotoxin</keyword>
<dbReference type="Pfam" id="PF00023">
    <property type="entry name" value="Ank"/>
    <property type="match status" value="1"/>
</dbReference>
<dbReference type="InterPro" id="IPR002110">
    <property type="entry name" value="Ankyrin_rpt"/>
</dbReference>
<dbReference type="SMART" id="SM00248">
    <property type="entry name" value="ANK"/>
    <property type="match status" value="3"/>
</dbReference>
<keyword evidence="14" id="KW-1185">Reference proteome</keyword>
<dbReference type="GO" id="GO:0090729">
    <property type="term" value="F:toxin activity"/>
    <property type="evidence" value="ECO:0007669"/>
    <property type="project" value="UniProtKB-KW"/>
</dbReference>
<evidence type="ECO:0000256" key="1">
    <source>
        <dbReference type="ARBA" id="ARBA00004175"/>
    </source>
</evidence>
<sequence length="270" mass="29946">MFHNGLEAGAIDEAVFCNNYPVHKNCRDGNVQSVSSILSSQPMLAVSEDSFRNWTPIHWAAYSGHLECVRHVASVEPRTIHIQSSKTFQTPLHTASEGGHPFVVLWLLQAGTNPKVKTEASVLPLDIFGETALHKAARIGNAECVSLLMEVADNIGSQNLSGQTASALALVSGFPDLARFISQREEACLNAFQSRQILPIPRMSRKRMRDAVCDDDVCKRRRPDEVISSDVSDAMDSMTTSRYEHDNLCCVDFGYRNILYEVMLSEYHGC</sequence>
<evidence type="ECO:0000256" key="2">
    <source>
        <dbReference type="ARBA" id="ARBA00004613"/>
    </source>
</evidence>
<organism evidence="13 14">
    <name type="scientific">Argiope bruennichi</name>
    <name type="common">Wasp spider</name>
    <name type="synonym">Aranea bruennichi</name>
    <dbReference type="NCBI Taxonomy" id="94029"/>
    <lineage>
        <taxon>Eukaryota</taxon>
        <taxon>Metazoa</taxon>
        <taxon>Ecdysozoa</taxon>
        <taxon>Arthropoda</taxon>
        <taxon>Chelicerata</taxon>
        <taxon>Arachnida</taxon>
        <taxon>Araneae</taxon>
        <taxon>Araneomorphae</taxon>
        <taxon>Entelegynae</taxon>
        <taxon>Araneoidea</taxon>
        <taxon>Araneidae</taxon>
        <taxon>Argiope</taxon>
    </lineage>
</organism>
<feature type="repeat" description="ANK" evidence="12">
    <location>
        <begin position="87"/>
        <end position="119"/>
    </location>
</feature>
<evidence type="ECO:0000256" key="6">
    <source>
        <dbReference type="ARBA" id="ARBA00022656"/>
    </source>
</evidence>
<dbReference type="GO" id="GO:0044231">
    <property type="term" value="C:host cell presynaptic membrane"/>
    <property type="evidence" value="ECO:0007669"/>
    <property type="project" value="UniProtKB-KW"/>
</dbReference>
<gene>
    <name evidence="13" type="ORF">HNY73_007549</name>
</gene>
<evidence type="ECO:0000256" key="8">
    <source>
        <dbReference type="ARBA" id="ARBA00022737"/>
    </source>
</evidence>
<evidence type="ECO:0000256" key="7">
    <source>
        <dbReference type="ARBA" id="ARBA00022699"/>
    </source>
</evidence>
<evidence type="ECO:0000256" key="3">
    <source>
        <dbReference type="ARBA" id="ARBA00022483"/>
    </source>
</evidence>
<evidence type="ECO:0000256" key="5">
    <source>
        <dbReference type="ARBA" id="ARBA00022537"/>
    </source>
</evidence>
<dbReference type="GO" id="GO:0005576">
    <property type="term" value="C:extracellular region"/>
    <property type="evidence" value="ECO:0007669"/>
    <property type="project" value="UniProtKB-SubCell"/>
</dbReference>
<dbReference type="PROSITE" id="PS50297">
    <property type="entry name" value="ANK_REP_REGION"/>
    <property type="match status" value="1"/>
</dbReference>
<feature type="repeat" description="ANK" evidence="12">
    <location>
        <begin position="128"/>
        <end position="160"/>
    </location>
</feature>
<evidence type="ECO:0000313" key="14">
    <source>
        <dbReference type="Proteomes" id="UP000807504"/>
    </source>
</evidence>
<dbReference type="PANTHER" id="PTHR24201:SF17">
    <property type="entry name" value="ANKYRIN REPEAT DOMAIN-CONTAINING PROTEIN 10-LIKE ISOFORM X1"/>
    <property type="match status" value="1"/>
</dbReference>
<evidence type="ECO:0000256" key="10">
    <source>
        <dbReference type="ARBA" id="ARBA00023043"/>
    </source>
</evidence>
<comment type="caution">
    <text evidence="13">The sequence shown here is derived from an EMBL/GenBank/DDBJ whole genome shotgun (WGS) entry which is preliminary data.</text>
</comment>
<keyword evidence="5" id="KW-1052">Target cell membrane</keyword>
<keyword evidence="6" id="KW-0800">Toxin</keyword>
<keyword evidence="3" id="KW-0268">Exocytosis</keyword>
<evidence type="ECO:0000256" key="9">
    <source>
        <dbReference type="ARBA" id="ARBA00023028"/>
    </source>
</evidence>
<dbReference type="InterPro" id="IPR050776">
    <property type="entry name" value="Ank_Repeat/CDKN_Inhibitor"/>
</dbReference>
<dbReference type="Gene3D" id="1.25.40.20">
    <property type="entry name" value="Ankyrin repeat-containing domain"/>
    <property type="match status" value="1"/>
</dbReference>
<dbReference type="GO" id="GO:0006887">
    <property type="term" value="P:exocytosis"/>
    <property type="evidence" value="ECO:0007669"/>
    <property type="project" value="UniProtKB-KW"/>
</dbReference>
<reference evidence="13" key="1">
    <citation type="journal article" date="2020" name="bioRxiv">
        <title>Chromosome-level reference genome of the European wasp spider Argiope bruennichi: a resource for studies on range expansion and evolutionary adaptation.</title>
        <authorList>
            <person name="Sheffer M.M."/>
            <person name="Hoppe A."/>
            <person name="Krehenwinkel H."/>
            <person name="Uhl G."/>
            <person name="Kuss A.W."/>
            <person name="Jensen L."/>
            <person name="Jensen C."/>
            <person name="Gillespie R.G."/>
            <person name="Hoff K.J."/>
            <person name="Prost S."/>
        </authorList>
    </citation>
    <scope>NUCLEOTIDE SEQUENCE</scope>
</reference>
<name>A0A8T0FLD1_ARGBR</name>
<dbReference type="GO" id="GO:0044218">
    <property type="term" value="C:other organism cell membrane"/>
    <property type="evidence" value="ECO:0007669"/>
    <property type="project" value="UniProtKB-KW"/>
</dbReference>
<accession>A0A8T0FLD1</accession>
<dbReference type="PANTHER" id="PTHR24201">
    <property type="entry name" value="ANK_REP_REGION DOMAIN-CONTAINING PROTEIN"/>
    <property type="match status" value="1"/>
</dbReference>
<evidence type="ECO:0000256" key="4">
    <source>
        <dbReference type="ARBA" id="ARBA00022525"/>
    </source>
</evidence>
<proteinExistence type="predicted"/>
<dbReference type="SUPFAM" id="SSF48403">
    <property type="entry name" value="Ankyrin repeat"/>
    <property type="match status" value="1"/>
</dbReference>
<keyword evidence="11" id="KW-1053">Target membrane</keyword>
<evidence type="ECO:0000256" key="11">
    <source>
        <dbReference type="ARBA" id="ARBA00023298"/>
    </source>
</evidence>